<accession>A0A518GVS6</accession>
<dbReference type="OrthoDB" id="221211at2"/>
<dbReference type="InterPro" id="IPR013517">
    <property type="entry name" value="FG-GAP"/>
</dbReference>
<dbReference type="InterPro" id="IPR027039">
    <property type="entry name" value="Crtac1"/>
</dbReference>
<gene>
    <name evidence="4" type="ORF">ElP_05410</name>
</gene>
<proteinExistence type="predicted"/>
<dbReference type="InterPro" id="IPR011519">
    <property type="entry name" value="UnbV_ASPIC"/>
</dbReference>
<evidence type="ECO:0000256" key="1">
    <source>
        <dbReference type="ARBA" id="ARBA00022729"/>
    </source>
</evidence>
<dbReference type="KEGG" id="tpla:ElP_05410"/>
<name>A0A518GVS6_9BACT</name>
<dbReference type="PANTHER" id="PTHR16026:SF0">
    <property type="entry name" value="CARTILAGE ACIDIC PROTEIN 1"/>
    <property type="match status" value="1"/>
</dbReference>
<sequence length="1258" mass="136042">MRLPRRDCPPLLALVPLAILLMLPGCGWFKGKGPAVPGADIPGILPSQMEPVLEAHYAGLGHMERYEYADAAARFREIRELAPDWQPAKINLAIALLNQTGEAIADDESQSGGATEAGGDGGPDRFEQAIALLDEVLAEEPDNLHAHYSKAIILEQVGRWKEAHDEFAAVVEGDPYDAHALYWYAVTMPDSSGTERAALFEPEKLVEPLERALAINPYLVPALYNLSRVYVRPEVGRREDYDRLTDLKNRLDPQRSEPPPGMGDTAAKVYGEMGRYAELVGPPSRRVPPVADAPPPRFSEMRVAEVEFPEGHRWASKGDFTGPLAVVGRARDRFGAGVAAFDADRDGKIDLYATAAVVGPDGVRDALLLNLGDGRFVDASAEFGLPTDLPSIGVAAGDFDADFFPDLYLARVGPNLLLRNTGEGRFEDLTEATDTDGGDALTVTARWLDLDLDGDLDLFVVNHCDVSRSEQAFTDDSEGGAFTVAYRNDGTPVPVDAGTSLSAAPLAVEGPKANAVAGLETAFSDWSDAIALHDAEVPHSAVAALDIDSDRDLDLVLAADGQPLRVALNDRLGQFHAVDLPADNLAARLGGLLVVDLDQDGRPDLVGLGANGGAIAWRNSSEGRGEALDLKLEPWPIDAKGWRSATVADLDLDGHPDLLSTSLADGEIPAWARNEGDRSSARPLPTAPAASSEDDPSPILGGALVDLFDESPLPDAVYVRDGAPPIVAENLGNGRRWLGLDLAGRWNIYPELMRTNPHGLGTKVSLEGADLSVQYHHTSTESGTAQSITPVVLGLGSSELVPLVRLRWPDGVMQTELNQAADVMVTLAEKNRKTGSCPVLFTWNGERFACIGDILGGGGMGYLVAPGVYSQPDRDEMVHVRADQLAEQGGVYRLSITEPMDEVSYLDHLVLDVVDRPPGVDAHPDERFSPGGNRPTGELIAWRETIAPQAATDLEGDDVLETLSANDRDTVDDFKRHVRWIGYADEHGIVLDFADRLSRFGPDDSLVLCLAGWVEYPYSQTNYAASTAGVELMPPVLERLRDDGSWEVIEADPGYPAGLPRMTTLDLTGKLTGDRCVLRVRTNMECYWDHAFLAVRDPEAERALRVTSLPVSRAKLGAKGYIREVSPDGRLPLLYDYEYVDPAPLAPFAGRLTRFGDVTELLTADDDRLCLVGPGDELRFEFDATAPGLPEAWTRSFVLRSIGYCKDADPFTAGSDAVGPLPWKDMPEYPFGPGVERPRDPESQRDLDTYQTRIAGGD</sequence>
<evidence type="ECO:0000256" key="2">
    <source>
        <dbReference type="SAM" id="MobiDB-lite"/>
    </source>
</evidence>
<dbReference type="AlphaFoldDB" id="A0A518GVS6"/>
<dbReference type="Gene3D" id="2.130.10.130">
    <property type="entry name" value="Integrin alpha, N-terminal"/>
    <property type="match status" value="1"/>
</dbReference>
<dbReference type="InterPro" id="IPR011990">
    <property type="entry name" value="TPR-like_helical_dom_sf"/>
</dbReference>
<evidence type="ECO:0000313" key="5">
    <source>
        <dbReference type="Proteomes" id="UP000317835"/>
    </source>
</evidence>
<dbReference type="EMBL" id="CP036426">
    <property type="protein sequence ID" value="QDV32702.1"/>
    <property type="molecule type" value="Genomic_DNA"/>
</dbReference>
<dbReference type="Pfam" id="PF07593">
    <property type="entry name" value="UnbV_ASPIC"/>
    <property type="match status" value="1"/>
</dbReference>
<keyword evidence="1" id="KW-0732">Signal</keyword>
<feature type="compositionally biased region" description="Basic and acidic residues" evidence="2">
    <location>
        <begin position="1236"/>
        <end position="1248"/>
    </location>
</feature>
<feature type="domain" description="ASPIC/UnbV" evidence="3">
    <location>
        <begin position="759"/>
        <end position="823"/>
    </location>
</feature>
<dbReference type="PANTHER" id="PTHR16026">
    <property type="entry name" value="CARTILAGE ACIDIC PROTEIN 1"/>
    <property type="match status" value="1"/>
</dbReference>
<evidence type="ECO:0000259" key="3">
    <source>
        <dbReference type="Pfam" id="PF07593"/>
    </source>
</evidence>
<keyword evidence="5" id="KW-1185">Reference proteome</keyword>
<dbReference type="InterPro" id="IPR028994">
    <property type="entry name" value="Integrin_alpha_N"/>
</dbReference>
<feature type="region of interest" description="Disordered" evidence="2">
    <location>
        <begin position="104"/>
        <end position="124"/>
    </location>
</feature>
<feature type="region of interest" description="Disordered" evidence="2">
    <location>
        <begin position="672"/>
        <end position="703"/>
    </location>
</feature>
<dbReference type="RefSeq" id="WP_145266985.1">
    <property type="nucleotide sequence ID" value="NZ_CP036426.1"/>
</dbReference>
<dbReference type="Pfam" id="PF13517">
    <property type="entry name" value="FG-GAP_3"/>
    <property type="match status" value="2"/>
</dbReference>
<evidence type="ECO:0000313" key="4">
    <source>
        <dbReference type="EMBL" id="QDV32702.1"/>
    </source>
</evidence>
<protein>
    <submittedName>
        <fullName evidence="4">FG-GAP repeat protein</fullName>
    </submittedName>
</protein>
<dbReference type="SUPFAM" id="SSF48452">
    <property type="entry name" value="TPR-like"/>
    <property type="match status" value="1"/>
</dbReference>
<organism evidence="4 5">
    <name type="scientific">Tautonia plasticadhaerens</name>
    <dbReference type="NCBI Taxonomy" id="2527974"/>
    <lineage>
        <taxon>Bacteria</taxon>
        <taxon>Pseudomonadati</taxon>
        <taxon>Planctomycetota</taxon>
        <taxon>Planctomycetia</taxon>
        <taxon>Isosphaerales</taxon>
        <taxon>Isosphaeraceae</taxon>
        <taxon>Tautonia</taxon>
    </lineage>
</organism>
<dbReference type="Gene3D" id="1.25.40.10">
    <property type="entry name" value="Tetratricopeptide repeat domain"/>
    <property type="match status" value="1"/>
</dbReference>
<dbReference type="Pfam" id="PF14559">
    <property type="entry name" value="TPR_19"/>
    <property type="match status" value="1"/>
</dbReference>
<reference evidence="4 5" key="1">
    <citation type="submission" date="2019-02" db="EMBL/GenBank/DDBJ databases">
        <title>Deep-cultivation of Planctomycetes and their phenomic and genomic characterization uncovers novel biology.</title>
        <authorList>
            <person name="Wiegand S."/>
            <person name="Jogler M."/>
            <person name="Boedeker C."/>
            <person name="Pinto D."/>
            <person name="Vollmers J."/>
            <person name="Rivas-Marin E."/>
            <person name="Kohn T."/>
            <person name="Peeters S.H."/>
            <person name="Heuer A."/>
            <person name="Rast P."/>
            <person name="Oberbeckmann S."/>
            <person name="Bunk B."/>
            <person name="Jeske O."/>
            <person name="Meyerdierks A."/>
            <person name="Storesund J.E."/>
            <person name="Kallscheuer N."/>
            <person name="Luecker S."/>
            <person name="Lage O.M."/>
            <person name="Pohl T."/>
            <person name="Merkel B.J."/>
            <person name="Hornburger P."/>
            <person name="Mueller R.-W."/>
            <person name="Bruemmer F."/>
            <person name="Labrenz M."/>
            <person name="Spormann A.M."/>
            <person name="Op den Camp H."/>
            <person name="Overmann J."/>
            <person name="Amann R."/>
            <person name="Jetten M.S.M."/>
            <person name="Mascher T."/>
            <person name="Medema M.H."/>
            <person name="Devos D.P."/>
            <person name="Kaster A.-K."/>
            <person name="Ovreas L."/>
            <person name="Rohde M."/>
            <person name="Galperin M.Y."/>
            <person name="Jogler C."/>
        </authorList>
    </citation>
    <scope>NUCLEOTIDE SEQUENCE [LARGE SCALE GENOMIC DNA]</scope>
    <source>
        <strain evidence="4 5">ElP</strain>
    </source>
</reference>
<dbReference type="SUPFAM" id="SSF69318">
    <property type="entry name" value="Integrin alpha N-terminal domain"/>
    <property type="match status" value="1"/>
</dbReference>
<feature type="region of interest" description="Disordered" evidence="2">
    <location>
        <begin position="1216"/>
        <end position="1258"/>
    </location>
</feature>
<dbReference type="Proteomes" id="UP000317835">
    <property type="component" value="Chromosome"/>
</dbReference>